<proteinExistence type="predicted"/>
<organism evidence="1 4">
    <name type="scientific">Exiguobacterium indicum</name>
    <dbReference type="NCBI Taxonomy" id="296995"/>
    <lineage>
        <taxon>Bacteria</taxon>
        <taxon>Bacillati</taxon>
        <taxon>Bacillota</taxon>
        <taxon>Bacilli</taxon>
        <taxon>Bacillales</taxon>
        <taxon>Bacillales Family XII. Incertae Sedis</taxon>
        <taxon>Exiguobacterium</taxon>
    </lineage>
</organism>
<dbReference type="EMBL" id="JBAWKY010000001">
    <property type="protein sequence ID" value="MEI4460808.1"/>
    <property type="molecule type" value="Genomic_DNA"/>
</dbReference>
<reference evidence="2 5" key="2">
    <citation type="journal article" date="2016" name="Front. Microbiol.">
        <title>Genomic Resource of Rice Seed Associated Bacteria.</title>
        <authorList>
            <person name="Midha S."/>
            <person name="Bansal K."/>
            <person name="Sharma S."/>
            <person name="Kumar N."/>
            <person name="Patil P.P."/>
            <person name="Chaudhry V."/>
            <person name="Patil P.B."/>
        </authorList>
    </citation>
    <scope>NUCLEOTIDE SEQUENCE [LARGE SCALE GENOMIC DNA]</scope>
    <source>
        <strain evidence="2 5">RSA11</strain>
    </source>
</reference>
<evidence type="ECO:0000313" key="6">
    <source>
        <dbReference type="Proteomes" id="UP001387110"/>
    </source>
</evidence>
<reference evidence="1 4" key="1">
    <citation type="journal article" date="2015" name="Int. J. Syst. Evol. Microbiol.">
        <title>Exiguobacterium enclense sp. nov., isolated from sediment.</title>
        <authorList>
            <person name="Dastager S.G."/>
            <person name="Mawlankar R."/>
            <person name="Sonalkar V.V."/>
            <person name="Thorat M.N."/>
            <person name="Mual P."/>
            <person name="Verma A."/>
            <person name="Krishnamurthi S."/>
            <person name="Tang S.K."/>
            <person name="Li W.J."/>
        </authorList>
    </citation>
    <scope>NUCLEOTIDE SEQUENCE [LARGE SCALE GENOMIC DNA]</scope>
    <source>
        <strain evidence="1 4">NIO-1109</strain>
    </source>
</reference>
<dbReference type="RefSeq" id="WP_023468187.1">
    <property type="nucleotide sequence ID" value="NZ_FMYN01000006.1"/>
</dbReference>
<gene>
    <name evidence="1" type="ORF">AS033_14405</name>
    <name evidence="2" type="ORF">RSA11_07045</name>
    <name evidence="3" type="ORF">SZL87_00080</name>
</gene>
<dbReference type="Proteomes" id="UP001387110">
    <property type="component" value="Unassembled WGS sequence"/>
</dbReference>
<dbReference type="AlphaFoldDB" id="A0A0V8GCG3"/>
<dbReference type="EMBL" id="LDQV01000018">
    <property type="protein sequence ID" value="KTR27036.1"/>
    <property type="molecule type" value="Genomic_DNA"/>
</dbReference>
<evidence type="ECO:0000313" key="4">
    <source>
        <dbReference type="Proteomes" id="UP000053797"/>
    </source>
</evidence>
<evidence type="ECO:0000313" key="5">
    <source>
        <dbReference type="Proteomes" id="UP000072605"/>
    </source>
</evidence>
<evidence type="ECO:0000313" key="1">
    <source>
        <dbReference type="EMBL" id="KSU47850.1"/>
    </source>
</evidence>
<dbReference type="GeneID" id="90836603"/>
<evidence type="ECO:0000313" key="3">
    <source>
        <dbReference type="EMBL" id="MEI4460808.1"/>
    </source>
</evidence>
<accession>A0A0V8GCG3</accession>
<sequence>MISAQEAYYIKNELNEKFVDPRISCDFSIFSLEPFQLLLHVQEDVDELSTEIRYGLSRKIRSQLTQLDARVGGVPVKTVYIISAPLISDRSYCVILQ</sequence>
<comment type="caution">
    <text evidence="1">The sequence shown here is derived from an EMBL/GenBank/DDBJ whole genome shotgun (WGS) entry which is preliminary data.</text>
</comment>
<keyword evidence="6" id="KW-1185">Reference proteome</keyword>
<evidence type="ECO:0008006" key="7">
    <source>
        <dbReference type="Google" id="ProtNLM"/>
    </source>
</evidence>
<dbReference type="Proteomes" id="UP000072605">
    <property type="component" value="Unassembled WGS sequence"/>
</dbReference>
<reference evidence="3 6" key="3">
    <citation type="submission" date="2023-12" db="EMBL/GenBank/DDBJ databases">
        <authorList>
            <person name="Easwaran N."/>
            <person name="Lazarus H.P.S."/>
        </authorList>
    </citation>
    <scope>NUCLEOTIDE SEQUENCE [LARGE SCALE GENOMIC DNA]</scope>
    <source>
        <strain evidence="3 6">VIT-2023</strain>
    </source>
</reference>
<dbReference type="Proteomes" id="UP000053797">
    <property type="component" value="Unassembled WGS sequence"/>
</dbReference>
<name>A0A0V8GCG3_9BACL</name>
<protein>
    <recommendedName>
        <fullName evidence="7">Na+-translocating membrane potential-generating system MpsC domain-containing protein</fullName>
    </recommendedName>
</protein>
<dbReference type="OrthoDB" id="2353579at2"/>
<dbReference type="EMBL" id="LNQL01000006">
    <property type="protein sequence ID" value="KSU47850.1"/>
    <property type="molecule type" value="Genomic_DNA"/>
</dbReference>
<evidence type="ECO:0000313" key="2">
    <source>
        <dbReference type="EMBL" id="KTR27036.1"/>
    </source>
</evidence>